<comment type="caution">
    <text evidence="1">The sequence shown here is derived from an EMBL/GenBank/DDBJ whole genome shotgun (WGS) entry which is preliminary data.</text>
</comment>
<dbReference type="GO" id="GO:0004519">
    <property type="term" value="F:endonuclease activity"/>
    <property type="evidence" value="ECO:0007669"/>
    <property type="project" value="UniProtKB-KW"/>
</dbReference>
<reference evidence="1 2" key="1">
    <citation type="journal article" date="2018" name="Microb. Genom.">
        <title>Expanding an expanded genome: long-read sequencing of Trypanosoma cruzi.</title>
        <authorList>
            <person name="Berna L."/>
            <person name="Rodriguez M."/>
            <person name="Chiribao M.L."/>
            <person name="Parodi-Talice A."/>
            <person name="Pita S."/>
            <person name="Rijo G."/>
            <person name="Alvarez-Valin F."/>
            <person name="Robello C."/>
        </authorList>
    </citation>
    <scope>NUCLEOTIDE SEQUENCE [LARGE SCALE GENOMIC DNA]</scope>
    <source>
        <strain evidence="1 2">TCC</strain>
    </source>
</reference>
<dbReference type="VEuPathDB" id="TriTrypDB:ECC02_006316"/>
<keyword evidence="1" id="KW-0808">Transferase</keyword>
<keyword evidence="1" id="KW-0695">RNA-directed DNA polymerase</keyword>
<dbReference type="Proteomes" id="UP000246078">
    <property type="component" value="Unassembled WGS sequence"/>
</dbReference>
<dbReference type="VEuPathDB" id="TriTrypDB:TcCL_NonESM06330"/>
<gene>
    <name evidence="1" type="ORF">C3747_1102g1</name>
</gene>
<dbReference type="VEuPathDB" id="TriTrypDB:TcBrA4_0188750"/>
<organism evidence="1 2">
    <name type="scientific">Trypanosoma cruzi</name>
    <dbReference type="NCBI Taxonomy" id="5693"/>
    <lineage>
        <taxon>Eukaryota</taxon>
        <taxon>Discoba</taxon>
        <taxon>Euglenozoa</taxon>
        <taxon>Kinetoplastea</taxon>
        <taxon>Metakinetoplastina</taxon>
        <taxon>Trypanosomatida</taxon>
        <taxon>Trypanosomatidae</taxon>
        <taxon>Trypanosoma</taxon>
        <taxon>Schizotrypanum</taxon>
    </lineage>
</organism>
<proteinExistence type="predicted"/>
<dbReference type="VEuPathDB" id="TriTrypDB:C4B63_1g789"/>
<evidence type="ECO:0000313" key="2">
    <source>
        <dbReference type="Proteomes" id="UP000246078"/>
    </source>
</evidence>
<name>A0A2V2UJC6_TRYCR</name>
<dbReference type="VEuPathDB" id="TriTrypDB:TCSYLVIO_002798"/>
<accession>A0A2V2UJC6</accession>
<keyword evidence="1" id="KW-0540">Nuclease</keyword>
<dbReference type="GO" id="GO:0003964">
    <property type="term" value="F:RNA-directed DNA polymerase activity"/>
    <property type="evidence" value="ECO:0007669"/>
    <property type="project" value="UniProtKB-KW"/>
</dbReference>
<protein>
    <submittedName>
        <fullName evidence="1">Putative Endonuclease-reverse transcriptase</fullName>
    </submittedName>
</protein>
<keyword evidence="1" id="KW-0548">Nucleotidyltransferase</keyword>
<sequence>MYMAARGAVFHPLLNSIGAYQHYTYCLRAVCDAQRQKLLLSGDIEQNPGPIAVLQMNVSCLTPFKTRNINGARSRHNSHPGDLEVVGADRQHAYWRLLCSMHSRASAREAVWRCWCGKLSAPSVYPSPSPSMTPALKWWWSRLLWTRTVILL</sequence>
<evidence type="ECO:0000313" key="1">
    <source>
        <dbReference type="EMBL" id="PWU82868.1"/>
    </source>
</evidence>
<keyword evidence="1" id="KW-0378">Hydrolase</keyword>
<dbReference type="VEuPathDB" id="TriTrypDB:C3747_1102g1"/>
<dbReference type="VEuPathDB" id="TriTrypDB:TcYC6_0176740"/>
<dbReference type="AlphaFoldDB" id="A0A2V2UJC6"/>
<dbReference type="EMBL" id="PRFC01001102">
    <property type="protein sequence ID" value="PWU82868.1"/>
    <property type="molecule type" value="Genomic_DNA"/>
</dbReference>
<keyword evidence="1" id="KW-0255">Endonuclease</keyword>